<keyword evidence="2" id="KW-0812">Transmembrane</keyword>
<name>A0AB34JC70_PRYPA</name>
<gene>
    <name evidence="4" type="ORF">AB1Y20_003061</name>
</gene>
<feature type="signal peptide" evidence="3">
    <location>
        <begin position="1"/>
        <end position="17"/>
    </location>
</feature>
<dbReference type="Proteomes" id="UP001515480">
    <property type="component" value="Unassembled WGS sequence"/>
</dbReference>
<feature type="transmembrane region" description="Helical" evidence="2">
    <location>
        <begin position="180"/>
        <end position="206"/>
    </location>
</feature>
<reference evidence="4 5" key="1">
    <citation type="journal article" date="2024" name="Science">
        <title>Giant polyketide synthase enzymes in the biosynthesis of giant marine polyether toxins.</title>
        <authorList>
            <person name="Fallon T.R."/>
            <person name="Shende V.V."/>
            <person name="Wierzbicki I.H."/>
            <person name="Pendleton A.L."/>
            <person name="Watervoot N.F."/>
            <person name="Auber R.P."/>
            <person name="Gonzalez D.J."/>
            <person name="Wisecaver J.H."/>
            <person name="Moore B.S."/>
        </authorList>
    </citation>
    <scope>NUCLEOTIDE SEQUENCE [LARGE SCALE GENOMIC DNA]</scope>
    <source>
        <strain evidence="4 5">12B1</strain>
    </source>
</reference>
<dbReference type="EMBL" id="JBGBPQ010000010">
    <property type="protein sequence ID" value="KAL1518777.1"/>
    <property type="molecule type" value="Genomic_DNA"/>
</dbReference>
<comment type="caution">
    <text evidence="4">The sequence shown here is derived from an EMBL/GenBank/DDBJ whole genome shotgun (WGS) entry which is preliminary data.</text>
</comment>
<keyword evidence="2" id="KW-0472">Membrane</keyword>
<protein>
    <submittedName>
        <fullName evidence="4">Uncharacterized protein</fullName>
    </submittedName>
</protein>
<evidence type="ECO:0000313" key="4">
    <source>
        <dbReference type="EMBL" id="KAL1518777.1"/>
    </source>
</evidence>
<evidence type="ECO:0000256" key="1">
    <source>
        <dbReference type="SAM" id="MobiDB-lite"/>
    </source>
</evidence>
<sequence length="230" mass="22968">MLWSTVRLTCLLGVALGADFGELLLEGERQLQEAGSGASPPPSPTGPPGMPGQVPRIVYAAYVRMVASGNVEDFTSAKKSQMASAFAAKTGVSASNVVISVSEGSVVVTAKIITASAAAANSAANTLNSELSTSAKATSFFSSVEGGVTVASVAPVVSIQESVIDYPPPPPSPPPPRTGLSAAVLAGIVIGSLVAAASLAGCVVFASGRSSSPSMEEHKSVMLTAHRGDV</sequence>
<proteinExistence type="predicted"/>
<feature type="region of interest" description="Disordered" evidence="1">
    <location>
        <begin position="209"/>
        <end position="230"/>
    </location>
</feature>
<organism evidence="4 5">
    <name type="scientific">Prymnesium parvum</name>
    <name type="common">Toxic golden alga</name>
    <dbReference type="NCBI Taxonomy" id="97485"/>
    <lineage>
        <taxon>Eukaryota</taxon>
        <taxon>Haptista</taxon>
        <taxon>Haptophyta</taxon>
        <taxon>Prymnesiophyceae</taxon>
        <taxon>Prymnesiales</taxon>
        <taxon>Prymnesiaceae</taxon>
        <taxon>Prymnesium</taxon>
    </lineage>
</organism>
<accession>A0AB34JC70</accession>
<feature type="chain" id="PRO_5044349080" evidence="3">
    <location>
        <begin position="18"/>
        <end position="230"/>
    </location>
</feature>
<keyword evidence="3" id="KW-0732">Signal</keyword>
<evidence type="ECO:0000256" key="2">
    <source>
        <dbReference type="SAM" id="Phobius"/>
    </source>
</evidence>
<feature type="region of interest" description="Disordered" evidence="1">
    <location>
        <begin position="31"/>
        <end position="51"/>
    </location>
</feature>
<feature type="compositionally biased region" description="Basic and acidic residues" evidence="1">
    <location>
        <begin position="215"/>
        <end position="230"/>
    </location>
</feature>
<feature type="compositionally biased region" description="Pro residues" evidence="1">
    <location>
        <begin position="39"/>
        <end position="50"/>
    </location>
</feature>
<keyword evidence="2" id="KW-1133">Transmembrane helix</keyword>
<evidence type="ECO:0000256" key="3">
    <source>
        <dbReference type="SAM" id="SignalP"/>
    </source>
</evidence>
<dbReference type="AlphaFoldDB" id="A0AB34JC70"/>
<evidence type="ECO:0000313" key="5">
    <source>
        <dbReference type="Proteomes" id="UP001515480"/>
    </source>
</evidence>
<keyword evidence="5" id="KW-1185">Reference proteome</keyword>